<keyword evidence="1" id="KW-1133">Transmembrane helix</keyword>
<dbReference type="EMBL" id="JAWXYB010000018">
    <property type="protein sequence ID" value="MDX5932883.1"/>
    <property type="molecule type" value="Genomic_DNA"/>
</dbReference>
<name>A0AAW9DX96_ACIAO</name>
<comment type="caution">
    <text evidence="2">The sequence shown here is derived from an EMBL/GenBank/DDBJ whole genome shotgun (WGS) entry which is preliminary data.</text>
</comment>
<evidence type="ECO:0008006" key="4">
    <source>
        <dbReference type="Google" id="ProtNLM"/>
    </source>
</evidence>
<proteinExistence type="predicted"/>
<evidence type="ECO:0000256" key="1">
    <source>
        <dbReference type="SAM" id="Phobius"/>
    </source>
</evidence>
<feature type="transmembrane region" description="Helical" evidence="1">
    <location>
        <begin position="82"/>
        <end position="103"/>
    </location>
</feature>
<sequence length="122" mass="13771">MSAHEADPLDHPEVRHASPLAYVSGYLLSVIFMAIALLLTLRHTMHYLNFIIAVSILAGLALLAQALLMFRLDLSKSQQWKTFSLILVLPLFVLSVGLTGWMFHTLYPRTMMHFMQVQGADM</sequence>
<keyword evidence="1" id="KW-0812">Transmembrane</keyword>
<keyword evidence="3" id="KW-1185">Reference proteome</keyword>
<keyword evidence="1" id="KW-0472">Membrane</keyword>
<reference evidence="2 3" key="1">
    <citation type="submission" date="2023-11" db="EMBL/GenBank/DDBJ databases">
        <title>MicrobeMod: A computational toolkit for identifying prokaryotic methylation and restriction-modification with nanopore sequencing.</title>
        <authorList>
            <person name="Crits-Christoph A."/>
            <person name="Kang S.C."/>
            <person name="Lee H."/>
            <person name="Ostrov N."/>
        </authorList>
    </citation>
    <scope>NUCLEOTIDE SEQUENCE [LARGE SCALE GENOMIC DNA]</scope>
    <source>
        <strain evidence="2 3">DSMZ 700</strain>
    </source>
</reference>
<gene>
    <name evidence="2" type="ORF">SIL87_19195</name>
</gene>
<dbReference type="Proteomes" id="UP001279553">
    <property type="component" value="Unassembled WGS sequence"/>
</dbReference>
<protein>
    <recommendedName>
        <fullName evidence="4">Cytochrome O ubiquinol oxidase</fullName>
    </recommendedName>
</protein>
<organism evidence="2 3">
    <name type="scientific">Acidiphilium acidophilum</name>
    <name type="common">Thiobacillus acidophilus</name>
    <dbReference type="NCBI Taxonomy" id="76588"/>
    <lineage>
        <taxon>Bacteria</taxon>
        <taxon>Pseudomonadati</taxon>
        <taxon>Pseudomonadota</taxon>
        <taxon>Alphaproteobacteria</taxon>
        <taxon>Acetobacterales</taxon>
        <taxon>Acidocellaceae</taxon>
        <taxon>Acidiphilium</taxon>
    </lineage>
</organism>
<feature type="transmembrane region" description="Helical" evidence="1">
    <location>
        <begin position="48"/>
        <end position="70"/>
    </location>
</feature>
<dbReference type="RefSeq" id="WP_319615733.1">
    <property type="nucleotide sequence ID" value="NZ_JAWXYB010000018.1"/>
</dbReference>
<accession>A0AAW9DX96</accession>
<feature type="transmembrane region" description="Helical" evidence="1">
    <location>
        <begin position="20"/>
        <end position="41"/>
    </location>
</feature>
<evidence type="ECO:0000313" key="2">
    <source>
        <dbReference type="EMBL" id="MDX5932883.1"/>
    </source>
</evidence>
<dbReference type="AlphaFoldDB" id="A0AAW9DX96"/>
<evidence type="ECO:0000313" key="3">
    <source>
        <dbReference type="Proteomes" id="UP001279553"/>
    </source>
</evidence>